<dbReference type="PROSITE" id="PS01209">
    <property type="entry name" value="LDLRA_1"/>
    <property type="match status" value="1"/>
</dbReference>
<dbReference type="EMBL" id="CAJNRD030001119">
    <property type="protein sequence ID" value="CAG5088991.1"/>
    <property type="molecule type" value="Genomic_DNA"/>
</dbReference>
<dbReference type="OrthoDB" id="7635222at2759"/>
<dbReference type="PANTHER" id="PTHR24270:SF62">
    <property type="entry name" value="LOW-DENSITY LIPOPROTEIN RECEPTOR-RELATED PROTEIN 2"/>
    <property type="match status" value="1"/>
</dbReference>
<feature type="disulfide bond" evidence="8">
    <location>
        <begin position="74"/>
        <end position="89"/>
    </location>
</feature>
<evidence type="ECO:0000313" key="10">
    <source>
        <dbReference type="Proteomes" id="UP000786811"/>
    </source>
</evidence>
<dbReference type="InterPro" id="IPR036055">
    <property type="entry name" value="LDL_receptor-like_sf"/>
</dbReference>
<dbReference type="PANTHER" id="PTHR24270">
    <property type="entry name" value="LOW-DENSITY LIPOPROTEIN RECEPTOR-RELATED"/>
    <property type="match status" value="1"/>
</dbReference>
<evidence type="ECO:0000256" key="3">
    <source>
        <dbReference type="ARBA" id="ARBA00022692"/>
    </source>
</evidence>
<keyword evidence="9" id="KW-0675">Receptor</keyword>
<dbReference type="GO" id="GO:0012505">
    <property type="term" value="C:endomembrane system"/>
    <property type="evidence" value="ECO:0007669"/>
    <property type="project" value="UniProtKB-SubCell"/>
</dbReference>
<dbReference type="GO" id="GO:0005886">
    <property type="term" value="C:plasma membrane"/>
    <property type="evidence" value="ECO:0007669"/>
    <property type="project" value="TreeGrafter"/>
</dbReference>
<dbReference type="PROSITE" id="PS50068">
    <property type="entry name" value="LDLRA_2"/>
    <property type="match status" value="3"/>
</dbReference>
<keyword evidence="9" id="KW-0449">Lipoprotein</keyword>
<name>A0A8J2HBM4_COTCN</name>
<comment type="caution">
    <text evidence="9">The sequence shown here is derived from an EMBL/GenBank/DDBJ whole genome shotgun (WGS) entry which is preliminary data.</text>
</comment>
<dbReference type="Gene3D" id="4.10.400.10">
    <property type="entry name" value="Low-density Lipoprotein Receptor"/>
    <property type="match status" value="3"/>
</dbReference>
<feature type="disulfide bond" evidence="8">
    <location>
        <begin position="149"/>
        <end position="161"/>
    </location>
</feature>
<keyword evidence="7 8" id="KW-1015">Disulfide bond</keyword>
<organism evidence="9 10">
    <name type="scientific">Cotesia congregata</name>
    <name type="common">Parasitoid wasp</name>
    <name type="synonym">Apanteles congregatus</name>
    <dbReference type="NCBI Taxonomy" id="51543"/>
    <lineage>
        <taxon>Eukaryota</taxon>
        <taxon>Metazoa</taxon>
        <taxon>Ecdysozoa</taxon>
        <taxon>Arthropoda</taxon>
        <taxon>Hexapoda</taxon>
        <taxon>Insecta</taxon>
        <taxon>Pterygota</taxon>
        <taxon>Neoptera</taxon>
        <taxon>Endopterygota</taxon>
        <taxon>Hymenoptera</taxon>
        <taxon>Apocrita</taxon>
        <taxon>Ichneumonoidea</taxon>
        <taxon>Braconidae</taxon>
        <taxon>Microgastrinae</taxon>
        <taxon>Cotesia</taxon>
    </lineage>
</organism>
<evidence type="ECO:0000256" key="6">
    <source>
        <dbReference type="ARBA" id="ARBA00023136"/>
    </source>
</evidence>
<comment type="caution">
    <text evidence="8">Lacks conserved residue(s) required for the propagation of feature annotation.</text>
</comment>
<dbReference type="Proteomes" id="UP000786811">
    <property type="component" value="Unassembled WGS sequence"/>
</dbReference>
<keyword evidence="4" id="KW-0677">Repeat</keyword>
<evidence type="ECO:0000256" key="1">
    <source>
        <dbReference type="ARBA" id="ARBA00004167"/>
    </source>
</evidence>
<evidence type="ECO:0000313" key="9">
    <source>
        <dbReference type="EMBL" id="CAG5088991.1"/>
    </source>
</evidence>
<feature type="disulfide bond" evidence="8">
    <location>
        <begin position="156"/>
        <end position="174"/>
    </location>
</feature>
<feature type="non-terminal residue" evidence="9">
    <location>
        <position position="1"/>
    </location>
</feature>
<sequence>FNSQVTVDIGSTYPHENEIRQILEDQLHFHALGNIQTEPTGFTFRSIQDTAPECVEPTSLKCRDGSCIQLNYRCDGIAQCPDQSDELDCPISSGFPTNESRNGFTNNCRGDDTVRCSDGSRDICSVQLCDGVPDCDDQGDENNCGGPSCSENEFSCDVSRCILDKDRCNFIQDCEDGSDERGCKYPGESVMVIIFNSQLYFYSIVLYCLLRKNLSCCDILSAL</sequence>
<dbReference type="InterPro" id="IPR002172">
    <property type="entry name" value="LDrepeatLR_classA_rpt"/>
</dbReference>
<evidence type="ECO:0000256" key="7">
    <source>
        <dbReference type="ARBA" id="ARBA00023157"/>
    </source>
</evidence>
<accession>A0A8J2HBM4</accession>
<evidence type="ECO:0000256" key="2">
    <source>
        <dbReference type="ARBA" id="ARBA00004308"/>
    </source>
</evidence>
<comment type="subcellular location">
    <subcellularLocation>
        <location evidence="2">Endomembrane system</location>
    </subcellularLocation>
    <subcellularLocation>
        <location evidence="1">Membrane</location>
        <topology evidence="1">Single-pass membrane protein</topology>
    </subcellularLocation>
</comment>
<evidence type="ECO:0000256" key="8">
    <source>
        <dbReference type="PROSITE-ProRule" id="PRU00124"/>
    </source>
</evidence>
<dbReference type="SMART" id="SM00192">
    <property type="entry name" value="LDLa"/>
    <property type="match status" value="3"/>
</dbReference>
<dbReference type="SUPFAM" id="SSF57424">
    <property type="entry name" value="LDL receptor-like module"/>
    <property type="match status" value="2"/>
</dbReference>
<feature type="disulfide bond" evidence="8">
    <location>
        <begin position="129"/>
        <end position="144"/>
    </location>
</feature>
<evidence type="ECO:0000256" key="5">
    <source>
        <dbReference type="ARBA" id="ARBA00022989"/>
    </source>
</evidence>
<dbReference type="GO" id="GO:0016192">
    <property type="term" value="P:vesicle-mediated transport"/>
    <property type="evidence" value="ECO:0007669"/>
    <property type="project" value="UniProtKB-ARBA"/>
</dbReference>
<evidence type="ECO:0000256" key="4">
    <source>
        <dbReference type="ARBA" id="ARBA00022737"/>
    </source>
</evidence>
<feature type="disulfide bond" evidence="8">
    <location>
        <begin position="168"/>
        <end position="183"/>
    </location>
</feature>
<keyword evidence="3" id="KW-0812">Transmembrane</keyword>
<reference evidence="9" key="1">
    <citation type="submission" date="2021-04" db="EMBL/GenBank/DDBJ databases">
        <authorList>
            <person name="Chebbi M.A.C M."/>
        </authorList>
    </citation>
    <scope>NUCLEOTIDE SEQUENCE</scope>
</reference>
<gene>
    <name evidence="9" type="ORF">HICCMSTLAB_LOCUS5056</name>
</gene>
<keyword evidence="6" id="KW-0472">Membrane</keyword>
<keyword evidence="10" id="KW-1185">Reference proteome</keyword>
<protein>
    <submittedName>
        <fullName evidence="9">Similar to Lrp2: Low-density lipoprotein receptor-related protein 2 (Rattus norvegicus)</fullName>
    </submittedName>
</protein>
<dbReference type="CDD" id="cd00112">
    <property type="entry name" value="LDLa"/>
    <property type="match status" value="2"/>
</dbReference>
<dbReference type="AlphaFoldDB" id="A0A8J2HBM4"/>
<dbReference type="InterPro" id="IPR023415">
    <property type="entry name" value="LDLR_class-A_CS"/>
</dbReference>
<feature type="disulfide bond" evidence="8">
    <location>
        <begin position="62"/>
        <end position="80"/>
    </location>
</feature>
<proteinExistence type="predicted"/>
<keyword evidence="5" id="KW-1133">Transmembrane helix</keyword>
<dbReference type="InterPro" id="IPR050685">
    <property type="entry name" value="LDLR"/>
</dbReference>
<dbReference type="Pfam" id="PF00057">
    <property type="entry name" value="Ldl_recept_a"/>
    <property type="match status" value="2"/>
</dbReference>
<dbReference type="PRINTS" id="PR00261">
    <property type="entry name" value="LDLRECEPTOR"/>
</dbReference>